<evidence type="ECO:0000259" key="5">
    <source>
        <dbReference type="Pfam" id="PF13649"/>
    </source>
</evidence>
<feature type="domain" description="Methyltransferase" evidence="5">
    <location>
        <begin position="51"/>
        <end position="146"/>
    </location>
</feature>
<dbReference type="AlphaFoldDB" id="A0A561WBG5"/>
<dbReference type="PANTHER" id="PTHR43464">
    <property type="entry name" value="METHYLTRANSFERASE"/>
    <property type="match status" value="1"/>
</dbReference>
<reference evidence="6 7" key="1">
    <citation type="submission" date="2019-06" db="EMBL/GenBank/DDBJ databases">
        <title>Sequencing the genomes of 1000 actinobacteria strains.</title>
        <authorList>
            <person name="Klenk H.-P."/>
        </authorList>
    </citation>
    <scope>NUCLEOTIDE SEQUENCE [LARGE SCALE GENOMIC DNA]</scope>
    <source>
        <strain evidence="6 7">DSM 43866</strain>
    </source>
</reference>
<evidence type="ECO:0000256" key="2">
    <source>
        <dbReference type="ARBA" id="ARBA00022679"/>
    </source>
</evidence>
<dbReference type="Pfam" id="PF13649">
    <property type="entry name" value="Methyltransf_25"/>
    <property type="match status" value="1"/>
</dbReference>
<evidence type="ECO:0000256" key="1">
    <source>
        <dbReference type="ARBA" id="ARBA00022603"/>
    </source>
</evidence>
<dbReference type="Proteomes" id="UP000320239">
    <property type="component" value="Unassembled WGS sequence"/>
</dbReference>
<organism evidence="6 7">
    <name type="scientific">Actinoplanes teichomyceticus</name>
    <dbReference type="NCBI Taxonomy" id="1867"/>
    <lineage>
        <taxon>Bacteria</taxon>
        <taxon>Bacillati</taxon>
        <taxon>Actinomycetota</taxon>
        <taxon>Actinomycetes</taxon>
        <taxon>Micromonosporales</taxon>
        <taxon>Micromonosporaceae</taxon>
        <taxon>Actinoplanes</taxon>
    </lineage>
</organism>
<feature type="region of interest" description="Disordered" evidence="4">
    <location>
        <begin position="1"/>
        <end position="28"/>
    </location>
</feature>
<dbReference type="SUPFAM" id="SSF53335">
    <property type="entry name" value="S-adenosyl-L-methionine-dependent methyltransferases"/>
    <property type="match status" value="1"/>
</dbReference>
<dbReference type="RefSeq" id="WP_122979853.1">
    <property type="nucleotide sequence ID" value="NZ_BOMX01000116.1"/>
</dbReference>
<evidence type="ECO:0000256" key="3">
    <source>
        <dbReference type="ARBA" id="ARBA00022691"/>
    </source>
</evidence>
<evidence type="ECO:0000256" key="4">
    <source>
        <dbReference type="SAM" id="MobiDB-lite"/>
    </source>
</evidence>
<protein>
    <submittedName>
        <fullName evidence="6">Methyltransferase family protein</fullName>
    </submittedName>
</protein>
<keyword evidence="1 6" id="KW-0489">Methyltransferase</keyword>
<dbReference type="InterPro" id="IPR029063">
    <property type="entry name" value="SAM-dependent_MTases_sf"/>
</dbReference>
<dbReference type="PANTHER" id="PTHR43464:SF19">
    <property type="entry name" value="UBIQUINONE BIOSYNTHESIS O-METHYLTRANSFERASE, MITOCHONDRIAL"/>
    <property type="match status" value="1"/>
</dbReference>
<dbReference type="OrthoDB" id="4228691at2"/>
<dbReference type="GO" id="GO:0032259">
    <property type="term" value="P:methylation"/>
    <property type="evidence" value="ECO:0007669"/>
    <property type="project" value="UniProtKB-KW"/>
</dbReference>
<dbReference type="InterPro" id="IPR041698">
    <property type="entry name" value="Methyltransf_25"/>
</dbReference>
<keyword evidence="2 6" id="KW-0808">Transferase</keyword>
<evidence type="ECO:0000313" key="6">
    <source>
        <dbReference type="EMBL" id="TWG21199.1"/>
    </source>
</evidence>
<evidence type="ECO:0000313" key="7">
    <source>
        <dbReference type="Proteomes" id="UP000320239"/>
    </source>
</evidence>
<accession>A0A561WBG5</accession>
<feature type="compositionally biased region" description="Basic and acidic residues" evidence="4">
    <location>
        <begin position="1"/>
        <end position="20"/>
    </location>
</feature>
<dbReference type="GO" id="GO:0008168">
    <property type="term" value="F:methyltransferase activity"/>
    <property type="evidence" value="ECO:0007669"/>
    <property type="project" value="UniProtKB-KW"/>
</dbReference>
<dbReference type="EMBL" id="VIWY01000003">
    <property type="protein sequence ID" value="TWG21199.1"/>
    <property type="molecule type" value="Genomic_DNA"/>
</dbReference>
<sequence length="247" mass="26849">MTEQLDPARFDDSYRDERRVRGAKMGTPWDIGRPQPVVEELVAHGALRGEVLDPGTGPGHHAILYASRGYSVTAVDSSPTAIELARANAAAAGVKVNFEVADATELAGYENRFDTVVDSAFYHVFGHDEQTQGRYARALHRATRPGARWYLFEFGVHNINGLTLPLGLPAENFRRVLPAAGWEITYLGPSSYLANLSVAALQGTPGHHPADNPGVKDLVNRLEVLEPLLGDDSAHVPVWAVHATRVD</sequence>
<dbReference type="Gene3D" id="3.40.50.150">
    <property type="entry name" value="Vaccinia Virus protein VP39"/>
    <property type="match status" value="1"/>
</dbReference>
<proteinExistence type="predicted"/>
<keyword evidence="7" id="KW-1185">Reference proteome</keyword>
<dbReference type="CDD" id="cd02440">
    <property type="entry name" value="AdoMet_MTases"/>
    <property type="match status" value="1"/>
</dbReference>
<name>A0A561WBG5_ACTTI</name>
<keyword evidence="3" id="KW-0949">S-adenosyl-L-methionine</keyword>
<gene>
    <name evidence="6" type="ORF">FHX34_103729</name>
</gene>
<comment type="caution">
    <text evidence="6">The sequence shown here is derived from an EMBL/GenBank/DDBJ whole genome shotgun (WGS) entry which is preliminary data.</text>
</comment>